<protein>
    <submittedName>
        <fullName evidence="4">Bacteriophytochrome cph2</fullName>
    </submittedName>
</protein>
<feature type="transmembrane region" description="Helical" evidence="1">
    <location>
        <begin position="12"/>
        <end position="32"/>
    </location>
</feature>
<gene>
    <name evidence="4" type="primary">cph2_16</name>
    <name evidence="4" type="ORF">LAX5112_04491</name>
</gene>
<feature type="domain" description="EAL" evidence="2">
    <location>
        <begin position="392"/>
        <end position="646"/>
    </location>
</feature>
<organism evidence="4 5">
    <name type="scientific">Roseibium alexandrii</name>
    <dbReference type="NCBI Taxonomy" id="388408"/>
    <lineage>
        <taxon>Bacteria</taxon>
        <taxon>Pseudomonadati</taxon>
        <taxon>Pseudomonadota</taxon>
        <taxon>Alphaproteobacteria</taxon>
        <taxon>Hyphomicrobiales</taxon>
        <taxon>Stappiaceae</taxon>
        <taxon>Roseibium</taxon>
    </lineage>
</organism>
<dbReference type="Pfam" id="PF00990">
    <property type="entry name" value="GGDEF"/>
    <property type="match status" value="1"/>
</dbReference>
<dbReference type="InterPro" id="IPR043128">
    <property type="entry name" value="Rev_trsase/Diguanyl_cyclase"/>
</dbReference>
<dbReference type="SUPFAM" id="SSF141868">
    <property type="entry name" value="EAL domain-like"/>
    <property type="match status" value="1"/>
</dbReference>
<evidence type="ECO:0000259" key="3">
    <source>
        <dbReference type="PROSITE" id="PS50887"/>
    </source>
</evidence>
<dbReference type="SMART" id="SM00052">
    <property type="entry name" value="EAL"/>
    <property type="match status" value="1"/>
</dbReference>
<evidence type="ECO:0000256" key="1">
    <source>
        <dbReference type="SAM" id="Phobius"/>
    </source>
</evidence>
<evidence type="ECO:0000259" key="2">
    <source>
        <dbReference type="PROSITE" id="PS50883"/>
    </source>
</evidence>
<dbReference type="Gene3D" id="3.30.70.270">
    <property type="match status" value="1"/>
</dbReference>
<dbReference type="NCBIfam" id="TIGR00254">
    <property type="entry name" value="GGDEF"/>
    <property type="match status" value="1"/>
</dbReference>
<dbReference type="OrthoDB" id="9814202at2"/>
<dbReference type="Proteomes" id="UP000053235">
    <property type="component" value="Unassembled WGS sequence"/>
</dbReference>
<dbReference type="CDD" id="cd01948">
    <property type="entry name" value="EAL"/>
    <property type="match status" value="1"/>
</dbReference>
<reference evidence="5" key="1">
    <citation type="submission" date="2015-07" db="EMBL/GenBank/DDBJ databases">
        <authorList>
            <person name="Rodrigo-Torres Lidia"/>
            <person name="Arahal R.David."/>
        </authorList>
    </citation>
    <scope>NUCLEOTIDE SEQUENCE [LARGE SCALE GENOMIC DNA]</scope>
    <source>
        <strain evidence="5">CECT 5112</strain>
    </source>
</reference>
<evidence type="ECO:0000313" key="5">
    <source>
        <dbReference type="Proteomes" id="UP000053235"/>
    </source>
</evidence>
<keyword evidence="1" id="KW-0472">Membrane</keyword>
<dbReference type="Pfam" id="PF00563">
    <property type="entry name" value="EAL"/>
    <property type="match status" value="1"/>
</dbReference>
<sequence length="658" mass="73780">MIRWIFRLPRQLGFYGGLLGLAVALALIAFAYNETQNQARLNTIAAYEKDVRAAYVALSDLQRLQAAILRALNEDNMTEASRANVQTAVDMLFVRADTMRVASAARNQTIYLPLVDNLSEVVELVDTALKEKDSSRLTGDAVVTMERARGTAIQIIDTLRRLHDAVMRAHTSSVKTRNFAVVASAALFLMLGLVLLTMLRREIFLRKTRERAEQRAEFLTVHDPLTGLINRGHFSDQVSAYLKAGKSSTFIMIDLDRFKWINDRLGHEAGDAVLRSVGDELLKSVRRHGGAAARFGGDEFAAWLPGEDTQLAENFCIELLKSFEIPIRFGDTFISIRMSFGVATTQNARTKQSLSFDDMMKFADFALYISKENGRGVYTIYDEKLDEHLEERTAFLSDLHQDVSQGDIDYHFQPKIQMDTGKIYGFEALARWRRNGEIISPDIFILRAEEAGFVSKIDVLVLDNAVREIAAWNTAYGTKYEISINISALNLAGQMVFDIVNEVLERYEFPAPLLTLEITESAELSSWDLVGQHLGKLREIGCRIAIDDFGIGYSSLAYLRHLEADEIKIDKSLVQQVETSEQAQFIIGSILELARTYLDFNVVVEGVENEAQAVKLSEIGCQKAQGFFYGKPRPAREALRSATKNHQCLGPVTTRSRG</sequence>
<dbReference type="SMART" id="SM00267">
    <property type="entry name" value="GGDEF"/>
    <property type="match status" value="1"/>
</dbReference>
<proteinExistence type="predicted"/>
<dbReference type="CDD" id="cd01949">
    <property type="entry name" value="GGDEF"/>
    <property type="match status" value="1"/>
</dbReference>
<dbReference type="PROSITE" id="PS50883">
    <property type="entry name" value="EAL"/>
    <property type="match status" value="1"/>
</dbReference>
<dbReference type="Gene3D" id="3.20.20.450">
    <property type="entry name" value="EAL domain"/>
    <property type="match status" value="1"/>
</dbReference>
<dbReference type="InterPro" id="IPR001633">
    <property type="entry name" value="EAL_dom"/>
</dbReference>
<feature type="domain" description="GGDEF" evidence="3">
    <location>
        <begin position="246"/>
        <end position="383"/>
    </location>
</feature>
<dbReference type="AlphaFoldDB" id="A0A0M7AP03"/>
<name>A0A0M7AP03_9HYPH</name>
<dbReference type="STRING" id="388408.LAX5112_04491"/>
<dbReference type="PANTHER" id="PTHR44757">
    <property type="entry name" value="DIGUANYLATE CYCLASE DGCP"/>
    <property type="match status" value="1"/>
</dbReference>
<dbReference type="InterPro" id="IPR035919">
    <property type="entry name" value="EAL_sf"/>
</dbReference>
<dbReference type="InterPro" id="IPR000160">
    <property type="entry name" value="GGDEF_dom"/>
</dbReference>
<dbReference type="SUPFAM" id="SSF55073">
    <property type="entry name" value="Nucleotide cyclase"/>
    <property type="match status" value="1"/>
</dbReference>
<accession>A0A0M7AP03</accession>
<keyword evidence="1" id="KW-0812">Transmembrane</keyword>
<dbReference type="PROSITE" id="PS50887">
    <property type="entry name" value="GGDEF"/>
    <property type="match status" value="1"/>
</dbReference>
<dbReference type="RefSeq" id="WP_055673699.1">
    <property type="nucleotide sequence ID" value="NZ_CXWD01000025.1"/>
</dbReference>
<keyword evidence="5" id="KW-1185">Reference proteome</keyword>
<feature type="transmembrane region" description="Helical" evidence="1">
    <location>
        <begin position="179"/>
        <end position="199"/>
    </location>
</feature>
<evidence type="ECO:0000313" key="4">
    <source>
        <dbReference type="EMBL" id="CTQ76162.1"/>
    </source>
</evidence>
<keyword evidence="1" id="KW-1133">Transmembrane helix</keyword>
<dbReference type="InterPro" id="IPR052155">
    <property type="entry name" value="Biofilm_reg_signaling"/>
</dbReference>
<dbReference type="EMBL" id="CXWD01000025">
    <property type="protein sequence ID" value="CTQ76162.1"/>
    <property type="molecule type" value="Genomic_DNA"/>
</dbReference>
<dbReference type="InterPro" id="IPR029787">
    <property type="entry name" value="Nucleotide_cyclase"/>
</dbReference>
<dbReference type="PANTHER" id="PTHR44757:SF2">
    <property type="entry name" value="BIOFILM ARCHITECTURE MAINTENANCE PROTEIN MBAA"/>
    <property type="match status" value="1"/>
</dbReference>